<name>A0AAW1H6U9_SAPOF</name>
<dbReference type="PANTHER" id="PTHR31951:SF22">
    <property type="entry name" value="ECA1 GAMETOGENESIS RELATED FAMILY"/>
    <property type="match status" value="1"/>
</dbReference>
<protein>
    <recommendedName>
        <fullName evidence="2">Prolamin-like domain-containing protein</fullName>
    </recommendedName>
</protein>
<reference evidence="3" key="1">
    <citation type="submission" date="2024-03" db="EMBL/GenBank/DDBJ databases">
        <title>WGS assembly of Saponaria officinalis var. Norfolk2.</title>
        <authorList>
            <person name="Jenkins J."/>
            <person name="Shu S."/>
            <person name="Grimwood J."/>
            <person name="Barry K."/>
            <person name="Goodstein D."/>
            <person name="Schmutz J."/>
            <person name="Leebens-Mack J."/>
            <person name="Osbourn A."/>
        </authorList>
    </citation>
    <scope>NUCLEOTIDE SEQUENCE [LARGE SCALE GENOMIC DNA]</scope>
    <source>
        <strain evidence="3">JIC</strain>
    </source>
</reference>
<dbReference type="Proteomes" id="UP001443914">
    <property type="component" value="Unassembled WGS sequence"/>
</dbReference>
<dbReference type="EMBL" id="JBDFQZ010000012">
    <property type="protein sequence ID" value="KAK9671853.1"/>
    <property type="molecule type" value="Genomic_DNA"/>
</dbReference>
<keyword evidence="1" id="KW-0732">Signal</keyword>
<keyword evidence="4" id="KW-1185">Reference proteome</keyword>
<dbReference type="AlphaFoldDB" id="A0AAW1H6U9"/>
<feature type="domain" description="Prolamin-like" evidence="2">
    <location>
        <begin position="137"/>
        <end position="208"/>
    </location>
</feature>
<sequence length="211" mass="24183">MEFKIIPLMDTLTTIIFLLLTLFFTATKIVAVQFVVAQSLSKSNELQKCENGLGTTCGSSIYQHVFESGKEVSKECCSRLMTVGKDCHDLLTEVTIVYKRTPEKKAKEIWYKNDKAWEDCKKSAAPSPRGSNELKNCENGLGVKCGHLIYQHVFKSKKEVSKECCRRLLSIGKDCHDLLTEVTIVYKRLTEKHAKEIWHRNDKVWEECQED</sequence>
<feature type="domain" description="Prolamin-like" evidence="2">
    <location>
        <begin position="48"/>
        <end position="120"/>
    </location>
</feature>
<evidence type="ECO:0000313" key="3">
    <source>
        <dbReference type="EMBL" id="KAK9671853.1"/>
    </source>
</evidence>
<evidence type="ECO:0000259" key="2">
    <source>
        <dbReference type="Pfam" id="PF05617"/>
    </source>
</evidence>
<dbReference type="InterPro" id="IPR008502">
    <property type="entry name" value="Prolamin-like"/>
</dbReference>
<dbReference type="Pfam" id="PF05617">
    <property type="entry name" value="Prolamin_like"/>
    <property type="match status" value="2"/>
</dbReference>
<accession>A0AAW1H6U9</accession>
<evidence type="ECO:0000313" key="4">
    <source>
        <dbReference type="Proteomes" id="UP001443914"/>
    </source>
</evidence>
<comment type="caution">
    <text evidence="3">The sequence shown here is derived from an EMBL/GenBank/DDBJ whole genome shotgun (WGS) entry which is preliminary data.</text>
</comment>
<organism evidence="3 4">
    <name type="scientific">Saponaria officinalis</name>
    <name type="common">Common soapwort</name>
    <name type="synonym">Lychnis saponaria</name>
    <dbReference type="NCBI Taxonomy" id="3572"/>
    <lineage>
        <taxon>Eukaryota</taxon>
        <taxon>Viridiplantae</taxon>
        <taxon>Streptophyta</taxon>
        <taxon>Embryophyta</taxon>
        <taxon>Tracheophyta</taxon>
        <taxon>Spermatophyta</taxon>
        <taxon>Magnoliopsida</taxon>
        <taxon>eudicotyledons</taxon>
        <taxon>Gunneridae</taxon>
        <taxon>Pentapetalae</taxon>
        <taxon>Caryophyllales</taxon>
        <taxon>Caryophyllaceae</taxon>
        <taxon>Caryophylleae</taxon>
        <taxon>Saponaria</taxon>
    </lineage>
</organism>
<dbReference type="PANTHER" id="PTHR31951">
    <property type="entry name" value="BIFUNCTIONAL INHIBITOR/LIPID-TRANSFER PROTEIN/SEED STORAGE 2S ALBUMIN SUPERFAMILY PROTEIN-RELATED"/>
    <property type="match status" value="1"/>
</dbReference>
<proteinExistence type="predicted"/>
<gene>
    <name evidence="3" type="ORF">RND81_12G058900</name>
</gene>
<evidence type="ECO:0000256" key="1">
    <source>
        <dbReference type="ARBA" id="ARBA00022729"/>
    </source>
</evidence>